<keyword evidence="5" id="KW-0067">ATP-binding</keyword>
<gene>
    <name evidence="8" type="ORF">MNBD_ALPHA06-183</name>
</gene>
<dbReference type="GO" id="GO:0032267">
    <property type="term" value="F:tRNA(Ile)-lysidine synthase activity"/>
    <property type="evidence" value="ECO:0007669"/>
    <property type="project" value="UniProtKB-EC"/>
</dbReference>
<evidence type="ECO:0000313" key="8">
    <source>
        <dbReference type="EMBL" id="VAV87468.1"/>
    </source>
</evidence>
<dbReference type="NCBIfam" id="TIGR02432">
    <property type="entry name" value="lysidine_TilS_N"/>
    <property type="match status" value="1"/>
</dbReference>
<name>A0A3B0RH30_9ZZZZ</name>
<evidence type="ECO:0000256" key="3">
    <source>
        <dbReference type="ARBA" id="ARBA00022694"/>
    </source>
</evidence>
<dbReference type="CDD" id="cd01992">
    <property type="entry name" value="TilS_N"/>
    <property type="match status" value="1"/>
</dbReference>
<comment type="catalytic activity">
    <reaction evidence="6">
        <text>cytidine(34) in tRNA(Ile2) + L-lysine + ATP = lysidine(34) in tRNA(Ile2) + AMP + diphosphate + H(+)</text>
        <dbReference type="Rhea" id="RHEA:43744"/>
        <dbReference type="Rhea" id="RHEA-COMP:10625"/>
        <dbReference type="Rhea" id="RHEA-COMP:10670"/>
        <dbReference type="ChEBI" id="CHEBI:15378"/>
        <dbReference type="ChEBI" id="CHEBI:30616"/>
        <dbReference type="ChEBI" id="CHEBI:32551"/>
        <dbReference type="ChEBI" id="CHEBI:33019"/>
        <dbReference type="ChEBI" id="CHEBI:82748"/>
        <dbReference type="ChEBI" id="CHEBI:83665"/>
        <dbReference type="ChEBI" id="CHEBI:456215"/>
        <dbReference type="EC" id="6.3.4.19"/>
    </reaction>
</comment>
<dbReference type="GO" id="GO:0005524">
    <property type="term" value="F:ATP binding"/>
    <property type="evidence" value="ECO:0007669"/>
    <property type="project" value="UniProtKB-KW"/>
</dbReference>
<dbReference type="AlphaFoldDB" id="A0A3B0RH30"/>
<organism evidence="8">
    <name type="scientific">hydrothermal vent metagenome</name>
    <dbReference type="NCBI Taxonomy" id="652676"/>
    <lineage>
        <taxon>unclassified sequences</taxon>
        <taxon>metagenomes</taxon>
        <taxon>ecological metagenomes</taxon>
    </lineage>
</organism>
<dbReference type="InterPro" id="IPR011063">
    <property type="entry name" value="TilS/TtcA_N"/>
</dbReference>
<accession>A0A3B0RH30</accession>
<dbReference type="HAMAP" id="MF_01161">
    <property type="entry name" value="tRNA_Ile_lys_synt"/>
    <property type="match status" value="1"/>
</dbReference>
<dbReference type="InterPro" id="IPR012094">
    <property type="entry name" value="tRNA_Ile_lys_synt"/>
</dbReference>
<dbReference type="PANTHER" id="PTHR43033:SF1">
    <property type="entry name" value="TRNA(ILE)-LYSIDINE SYNTHASE-RELATED"/>
    <property type="match status" value="1"/>
</dbReference>
<sequence length="427" mass="46268">MVAAEQFFQQSLHHIKAKQPLVLGFSGGGDSLALLRRLLQTGRGPVHALIVNHKMKPGADAEAAQAAKLAKKLGAQTQVLPWDGPALSGHAQARNARYCLLAQACRALGASHLLLAHTADDQVETFCLRTLAGSGAKGLAVMGASAPFPLWPEGFGLRVCRPLLSFYRADLRTELRAAALQWIEDPSNADQRYARVRMRQKLAKLAENGLQTGRVLAAIGQLQTLEQMIQLQRNKAMQQWVRFDDAGFAQVDLRLQTTTSRQVRGRVLEQVMQAVSGVGRCKHAGPVLADRWEQLLDTGRTSNINGCVMARRGQQILLARDKGAIGGRAGQAVLRVSVDTPLQPIWFDRRWLIQPSHAGVLQPVLACEGILSPEQQQKLTLVPALARAALPVLLTAEGCANILPLEAPQTILFAGAKRGMETGTCFA</sequence>
<evidence type="ECO:0000256" key="1">
    <source>
        <dbReference type="ARBA" id="ARBA00013267"/>
    </source>
</evidence>
<dbReference type="Pfam" id="PF01171">
    <property type="entry name" value="ATP_bind_3"/>
    <property type="match status" value="1"/>
</dbReference>
<dbReference type="PANTHER" id="PTHR43033">
    <property type="entry name" value="TRNA(ILE)-LYSIDINE SYNTHASE-RELATED"/>
    <property type="match status" value="1"/>
</dbReference>
<evidence type="ECO:0000256" key="4">
    <source>
        <dbReference type="ARBA" id="ARBA00022741"/>
    </source>
</evidence>
<keyword evidence="3" id="KW-0819">tRNA processing</keyword>
<dbReference type="InterPro" id="IPR014729">
    <property type="entry name" value="Rossmann-like_a/b/a_fold"/>
</dbReference>
<evidence type="ECO:0000256" key="5">
    <source>
        <dbReference type="ARBA" id="ARBA00022840"/>
    </source>
</evidence>
<dbReference type="Gene3D" id="3.40.50.620">
    <property type="entry name" value="HUPs"/>
    <property type="match status" value="1"/>
</dbReference>
<feature type="domain" description="tRNA(Ile)-lysidine/2-thiocytidine synthase N-terminal" evidence="7">
    <location>
        <begin position="22"/>
        <end position="200"/>
    </location>
</feature>
<evidence type="ECO:0000259" key="7">
    <source>
        <dbReference type="Pfam" id="PF01171"/>
    </source>
</evidence>
<keyword evidence="2 8" id="KW-0436">Ligase</keyword>
<dbReference type="InterPro" id="IPR012795">
    <property type="entry name" value="tRNA_Ile_lys_synt_N"/>
</dbReference>
<dbReference type="GO" id="GO:0008033">
    <property type="term" value="P:tRNA processing"/>
    <property type="evidence" value="ECO:0007669"/>
    <property type="project" value="UniProtKB-KW"/>
</dbReference>
<proteinExistence type="inferred from homology"/>
<reference evidence="8" key="1">
    <citation type="submission" date="2018-06" db="EMBL/GenBank/DDBJ databases">
        <authorList>
            <person name="Zhirakovskaya E."/>
        </authorList>
    </citation>
    <scope>NUCLEOTIDE SEQUENCE</scope>
</reference>
<evidence type="ECO:0000256" key="2">
    <source>
        <dbReference type="ARBA" id="ARBA00022598"/>
    </source>
</evidence>
<dbReference type="EC" id="6.3.4.19" evidence="1"/>
<evidence type="ECO:0000256" key="6">
    <source>
        <dbReference type="ARBA" id="ARBA00048539"/>
    </source>
</evidence>
<keyword evidence="4" id="KW-0547">Nucleotide-binding</keyword>
<dbReference type="SUPFAM" id="SSF52402">
    <property type="entry name" value="Adenine nucleotide alpha hydrolases-like"/>
    <property type="match status" value="1"/>
</dbReference>
<protein>
    <recommendedName>
        <fullName evidence="1">tRNA(Ile)-lysidine synthetase</fullName>
        <ecNumber evidence="1">6.3.4.19</ecNumber>
    </recommendedName>
</protein>
<dbReference type="EMBL" id="UOEE01000038">
    <property type="protein sequence ID" value="VAV87468.1"/>
    <property type="molecule type" value="Genomic_DNA"/>
</dbReference>